<dbReference type="eggNOG" id="COG3039">
    <property type="taxonomic scope" value="Bacteria"/>
</dbReference>
<dbReference type="HOGENOM" id="CLU_144659_0_0_9"/>
<dbReference type="KEGG" id="ccb:Clocel_2189"/>
<keyword evidence="2" id="KW-1185">Reference proteome</keyword>
<dbReference type="AlphaFoldDB" id="D9SN64"/>
<accession>D9SN64</accession>
<dbReference type="Proteomes" id="UP000002730">
    <property type="component" value="Chromosome"/>
</dbReference>
<evidence type="ECO:0000313" key="1">
    <source>
        <dbReference type="EMBL" id="ADL51930.1"/>
    </source>
</evidence>
<protein>
    <submittedName>
        <fullName evidence="1">Transposase, IS4</fullName>
    </submittedName>
</protein>
<evidence type="ECO:0000313" key="2">
    <source>
        <dbReference type="Proteomes" id="UP000002730"/>
    </source>
</evidence>
<dbReference type="EMBL" id="CP002160">
    <property type="protein sequence ID" value="ADL51930.1"/>
    <property type="molecule type" value="Genomic_DNA"/>
</dbReference>
<name>D9SN64_CLOC7</name>
<gene>
    <name evidence="1" type="ordered locus">Clocel_2189</name>
</gene>
<reference evidence="1 2" key="1">
    <citation type="submission" date="2010-08" db="EMBL/GenBank/DDBJ databases">
        <title>Complete sequence of Clostridium cellulovorans 743B.</title>
        <authorList>
            <consortium name="US DOE Joint Genome Institute"/>
            <person name="Lucas S."/>
            <person name="Copeland A."/>
            <person name="Lapidus A."/>
            <person name="Cheng J.-F."/>
            <person name="Bruce D."/>
            <person name="Goodwin L."/>
            <person name="Pitluck S."/>
            <person name="Chertkov O."/>
            <person name="Detter J.C."/>
            <person name="Han C."/>
            <person name="Tapia R."/>
            <person name="Land M."/>
            <person name="Hauser L."/>
            <person name="Chang Y.-J."/>
            <person name="Jeffries C."/>
            <person name="Kyrpides N."/>
            <person name="Ivanova N."/>
            <person name="Mikhailova N."/>
            <person name="Hemme C.L."/>
            <person name="Woyke T."/>
        </authorList>
    </citation>
    <scope>NUCLEOTIDE SEQUENCE [LARGE SCALE GENOMIC DNA]</scope>
    <source>
        <strain evidence="2">ATCC 35296 / DSM 3052 / OCM 3 / 743B</strain>
    </source>
</reference>
<sequence>MPEFNKDFIVVTYVIIDDFYKKVTLRRNINKSVMSNSEIITLPLIDELVTIGSEKAWFCSKNLRNLFPNSCSRTRFYRVRKSLFRITDAIRKEFMEFLNYQYDLIRIAYSMPIPVCKFGRTHFHKSFDYERCASKKETYYGFKLHALVALNR</sequence>
<organism evidence="1 2">
    <name type="scientific">Clostridium cellulovorans (strain ATCC 35296 / DSM 3052 / OCM 3 / 743B)</name>
    <dbReference type="NCBI Taxonomy" id="573061"/>
    <lineage>
        <taxon>Bacteria</taxon>
        <taxon>Bacillati</taxon>
        <taxon>Bacillota</taxon>
        <taxon>Clostridia</taxon>
        <taxon>Eubacteriales</taxon>
        <taxon>Clostridiaceae</taxon>
        <taxon>Clostridium</taxon>
    </lineage>
</organism>
<proteinExistence type="predicted"/>